<name>A0ABN9SQM9_9DINO</name>
<evidence type="ECO:0000313" key="1">
    <source>
        <dbReference type="EMBL" id="CAK0834084.1"/>
    </source>
</evidence>
<feature type="non-terminal residue" evidence="1">
    <location>
        <position position="62"/>
    </location>
</feature>
<reference evidence="1" key="1">
    <citation type="submission" date="2023-10" db="EMBL/GenBank/DDBJ databases">
        <authorList>
            <person name="Chen Y."/>
            <person name="Shah S."/>
            <person name="Dougan E. K."/>
            <person name="Thang M."/>
            <person name="Chan C."/>
        </authorList>
    </citation>
    <scope>NUCLEOTIDE SEQUENCE [LARGE SCALE GENOMIC DNA]</scope>
</reference>
<proteinExistence type="predicted"/>
<comment type="caution">
    <text evidence="1">The sequence shown here is derived from an EMBL/GenBank/DDBJ whole genome shotgun (WGS) entry which is preliminary data.</text>
</comment>
<protein>
    <submittedName>
        <fullName evidence="1">Uncharacterized protein</fullName>
    </submittedName>
</protein>
<accession>A0ABN9SQM9</accession>
<evidence type="ECO:0000313" key="2">
    <source>
        <dbReference type="Proteomes" id="UP001189429"/>
    </source>
</evidence>
<sequence length="62" mass="6464">STAPAAWREIDAVLGSEPGQQVLGALPSDGFVYPFISGNPQVATVARGRELAPRARDNALMA</sequence>
<keyword evidence="2" id="KW-1185">Reference proteome</keyword>
<feature type="non-terminal residue" evidence="1">
    <location>
        <position position="1"/>
    </location>
</feature>
<organism evidence="1 2">
    <name type="scientific">Prorocentrum cordatum</name>
    <dbReference type="NCBI Taxonomy" id="2364126"/>
    <lineage>
        <taxon>Eukaryota</taxon>
        <taxon>Sar</taxon>
        <taxon>Alveolata</taxon>
        <taxon>Dinophyceae</taxon>
        <taxon>Prorocentrales</taxon>
        <taxon>Prorocentraceae</taxon>
        <taxon>Prorocentrum</taxon>
    </lineage>
</organism>
<gene>
    <name evidence="1" type="ORF">PCOR1329_LOCUS31598</name>
</gene>
<dbReference type="EMBL" id="CAUYUJ010012504">
    <property type="protein sequence ID" value="CAK0834084.1"/>
    <property type="molecule type" value="Genomic_DNA"/>
</dbReference>
<dbReference type="Proteomes" id="UP001189429">
    <property type="component" value="Unassembled WGS sequence"/>
</dbReference>